<organism evidence="2 3">
    <name type="scientific">Mucilaginibacter corticis</name>
    <dbReference type="NCBI Taxonomy" id="2597670"/>
    <lineage>
        <taxon>Bacteria</taxon>
        <taxon>Pseudomonadati</taxon>
        <taxon>Bacteroidota</taxon>
        <taxon>Sphingobacteriia</taxon>
        <taxon>Sphingobacteriales</taxon>
        <taxon>Sphingobacteriaceae</taxon>
        <taxon>Mucilaginibacter</taxon>
    </lineage>
</organism>
<dbReference type="OrthoDB" id="1117240at2"/>
<protein>
    <submittedName>
        <fullName evidence="2">ThuA domain-containing protein</fullName>
    </submittedName>
</protein>
<accession>A0A556MWN4</accession>
<evidence type="ECO:0000313" key="2">
    <source>
        <dbReference type="EMBL" id="TSJ44331.1"/>
    </source>
</evidence>
<dbReference type="AlphaFoldDB" id="A0A556MWN4"/>
<dbReference type="InterPro" id="IPR029010">
    <property type="entry name" value="ThuA-like"/>
</dbReference>
<dbReference type="Proteomes" id="UP000318733">
    <property type="component" value="Unassembled WGS sequence"/>
</dbReference>
<evidence type="ECO:0000259" key="1">
    <source>
        <dbReference type="Pfam" id="PF06283"/>
    </source>
</evidence>
<dbReference type="InterPro" id="IPR029062">
    <property type="entry name" value="Class_I_gatase-like"/>
</dbReference>
<feature type="domain" description="ThuA-like" evidence="1">
    <location>
        <begin position="42"/>
        <end position="247"/>
    </location>
</feature>
<comment type="caution">
    <text evidence="2">The sequence shown here is derived from an EMBL/GenBank/DDBJ whole genome shotgun (WGS) entry which is preliminary data.</text>
</comment>
<evidence type="ECO:0000313" key="3">
    <source>
        <dbReference type="Proteomes" id="UP000318733"/>
    </source>
</evidence>
<reference evidence="2 3" key="1">
    <citation type="submission" date="2019-07" db="EMBL/GenBank/DDBJ databases">
        <authorList>
            <person name="Huq M.A."/>
        </authorList>
    </citation>
    <scope>NUCLEOTIDE SEQUENCE [LARGE SCALE GENOMIC DNA]</scope>
    <source>
        <strain evidence="2 3">MAH-19</strain>
    </source>
</reference>
<keyword evidence="3" id="KW-1185">Reference proteome</keyword>
<dbReference type="SUPFAM" id="SSF52317">
    <property type="entry name" value="Class I glutamine amidotransferase-like"/>
    <property type="match status" value="1"/>
</dbReference>
<dbReference type="RefSeq" id="WP_144247892.1">
    <property type="nucleotide sequence ID" value="NZ_VLPK01000001.1"/>
</dbReference>
<dbReference type="Gene3D" id="3.40.50.880">
    <property type="match status" value="1"/>
</dbReference>
<dbReference type="EMBL" id="VLPK01000001">
    <property type="protein sequence ID" value="TSJ44331.1"/>
    <property type="molecule type" value="Genomic_DNA"/>
</dbReference>
<proteinExistence type="predicted"/>
<name>A0A556MWN4_9SPHI</name>
<gene>
    <name evidence="2" type="ORF">FO440_09175</name>
</gene>
<sequence>MQQQIFIKFSRLSALLILICLVPRLAIGHISGTKSKPRKSIRVLIVGGGTSHDFDRWYKQADATTLSEDGLCTVTYTHNTDSIGIYLKTADVLYLVTNQPIVAENRKAIFDFANAGKGLILGHPALWYNWKDWPEYNLQLVSGGASEHDRYSSFDETIINNHHPVTNGVTQNFTLKDERYHYIIDPAGPGIDVLANNHVAGSDVVYPSVFIVKNPKTRIVCIALGHDGESHDIDPYKTLLRNAVKWVAHQ</sequence>
<dbReference type="Pfam" id="PF06283">
    <property type="entry name" value="ThuA"/>
    <property type="match status" value="1"/>
</dbReference>